<dbReference type="AlphaFoldDB" id="A0A8E2EEM4"/>
<feature type="region of interest" description="Disordered" evidence="1">
    <location>
        <begin position="173"/>
        <end position="280"/>
    </location>
</feature>
<evidence type="ECO:0000256" key="1">
    <source>
        <dbReference type="SAM" id="MobiDB-lite"/>
    </source>
</evidence>
<sequence length="280" mass="31473">MANAIGKYAAKKLLRKQMDRYKTKEVGGDKDPYFAMVKNPRNGKMKKVKKQIPDYIPEHDAKILAKMRSRAYKLDMCLFNFMGIRFGWSSVIGLIPAFGDVIDALLAFLLFLRCRKVECGLGNGLELYMMINIIVDFGIGLVPFIGDLGDAAFKANTRNLRLLEERLDKVYKPKAQQQAEASMRPEDRPQPATVYEDFSDEDNDMKGPPPAYDGSGGVRVPQPARVRSERERRDEPPAPKRSGTGGRGWLNGGSKRERERDVEMGEVDAPARSGTRGSRR</sequence>
<organism evidence="3 4">
    <name type="scientific">Lepidopterella palustris CBS 459.81</name>
    <dbReference type="NCBI Taxonomy" id="1314670"/>
    <lineage>
        <taxon>Eukaryota</taxon>
        <taxon>Fungi</taxon>
        <taxon>Dikarya</taxon>
        <taxon>Ascomycota</taxon>
        <taxon>Pezizomycotina</taxon>
        <taxon>Dothideomycetes</taxon>
        <taxon>Pleosporomycetidae</taxon>
        <taxon>Mytilinidiales</taxon>
        <taxon>Argynnaceae</taxon>
        <taxon>Lepidopterella</taxon>
    </lineage>
</organism>
<dbReference type="EMBL" id="KV744883">
    <property type="protein sequence ID" value="OCK82612.1"/>
    <property type="molecule type" value="Genomic_DNA"/>
</dbReference>
<gene>
    <name evidence="3" type="ORF">K432DRAFT_380285</name>
</gene>
<reference evidence="3 4" key="1">
    <citation type="journal article" date="2016" name="Nat. Commun.">
        <title>Ectomycorrhizal ecology is imprinted in the genome of the dominant symbiotic fungus Cenococcum geophilum.</title>
        <authorList>
            <consortium name="DOE Joint Genome Institute"/>
            <person name="Peter M."/>
            <person name="Kohler A."/>
            <person name="Ohm R.A."/>
            <person name="Kuo A."/>
            <person name="Krutzmann J."/>
            <person name="Morin E."/>
            <person name="Arend M."/>
            <person name="Barry K.W."/>
            <person name="Binder M."/>
            <person name="Choi C."/>
            <person name="Clum A."/>
            <person name="Copeland A."/>
            <person name="Grisel N."/>
            <person name="Haridas S."/>
            <person name="Kipfer T."/>
            <person name="LaButti K."/>
            <person name="Lindquist E."/>
            <person name="Lipzen A."/>
            <person name="Maire R."/>
            <person name="Meier B."/>
            <person name="Mihaltcheva S."/>
            <person name="Molinier V."/>
            <person name="Murat C."/>
            <person name="Poggeler S."/>
            <person name="Quandt C.A."/>
            <person name="Sperisen C."/>
            <person name="Tritt A."/>
            <person name="Tisserant E."/>
            <person name="Crous P.W."/>
            <person name="Henrissat B."/>
            <person name="Nehls U."/>
            <person name="Egli S."/>
            <person name="Spatafora J.W."/>
            <person name="Grigoriev I.V."/>
            <person name="Martin F.M."/>
        </authorList>
    </citation>
    <scope>NUCLEOTIDE SEQUENCE [LARGE SCALE GENOMIC DNA]</scope>
    <source>
        <strain evidence="3 4">CBS 459.81</strain>
    </source>
</reference>
<feature type="transmembrane region" description="Helical" evidence="2">
    <location>
        <begin position="125"/>
        <end position="146"/>
    </location>
</feature>
<accession>A0A8E2EEM4</accession>
<dbReference type="InterPro" id="IPR025187">
    <property type="entry name" value="DUF4112"/>
</dbReference>
<evidence type="ECO:0000256" key="2">
    <source>
        <dbReference type="SAM" id="Phobius"/>
    </source>
</evidence>
<keyword evidence="4" id="KW-1185">Reference proteome</keyword>
<feature type="compositionally biased region" description="Basic and acidic residues" evidence="1">
    <location>
        <begin position="226"/>
        <end position="238"/>
    </location>
</feature>
<keyword evidence="2" id="KW-0812">Transmembrane</keyword>
<dbReference type="Pfam" id="PF13430">
    <property type="entry name" value="DUF4112"/>
    <property type="match status" value="1"/>
</dbReference>
<evidence type="ECO:0000313" key="4">
    <source>
        <dbReference type="Proteomes" id="UP000250266"/>
    </source>
</evidence>
<evidence type="ECO:0008006" key="5">
    <source>
        <dbReference type="Google" id="ProtNLM"/>
    </source>
</evidence>
<dbReference type="PANTHER" id="PTHR35519">
    <property type="entry name" value="MEMBRANE PROTEINS"/>
    <property type="match status" value="1"/>
</dbReference>
<dbReference type="OrthoDB" id="2103474at2759"/>
<feature type="transmembrane region" description="Helical" evidence="2">
    <location>
        <begin position="94"/>
        <end position="113"/>
    </location>
</feature>
<proteinExistence type="predicted"/>
<protein>
    <recommendedName>
        <fullName evidence="5">PH domain-containing protein</fullName>
    </recommendedName>
</protein>
<keyword evidence="2" id="KW-0472">Membrane</keyword>
<name>A0A8E2EEM4_9PEZI</name>
<dbReference type="Proteomes" id="UP000250266">
    <property type="component" value="Unassembled WGS sequence"/>
</dbReference>
<keyword evidence="2" id="KW-1133">Transmembrane helix</keyword>
<dbReference type="PANTHER" id="PTHR35519:SF2">
    <property type="entry name" value="PH DOMAIN PROTEIN"/>
    <property type="match status" value="1"/>
</dbReference>
<feature type="compositionally biased region" description="Basic and acidic residues" evidence="1">
    <location>
        <begin position="254"/>
        <end position="263"/>
    </location>
</feature>
<evidence type="ECO:0000313" key="3">
    <source>
        <dbReference type="EMBL" id="OCK82612.1"/>
    </source>
</evidence>